<dbReference type="Proteomes" id="UP000827084">
    <property type="component" value="Chromosome"/>
</dbReference>
<reference evidence="4 5" key="1">
    <citation type="submission" date="2021-08" db="EMBL/GenBank/DDBJ databases">
        <title>Shewanella putrefaciens YZ-J, complete genome.</title>
        <authorList>
            <person name="Yi Z."/>
        </authorList>
    </citation>
    <scope>NUCLEOTIDE SEQUENCE [LARGE SCALE GENOMIC DNA]</scope>
    <source>
        <strain evidence="4 5">YZ-J</strain>
    </source>
</reference>
<protein>
    <submittedName>
        <fullName evidence="4">Cobaltochelatase subunit CobN</fullName>
    </submittedName>
</protein>
<keyword evidence="5" id="KW-1185">Reference proteome</keyword>
<feature type="signal peptide" evidence="2">
    <location>
        <begin position="1"/>
        <end position="28"/>
    </location>
</feature>
<accession>A0ABX8X8H7</accession>
<dbReference type="RefSeq" id="WP_188960030.1">
    <property type="nucleotide sequence ID" value="NZ_BMPK01000005.1"/>
</dbReference>
<evidence type="ECO:0000313" key="5">
    <source>
        <dbReference type="Proteomes" id="UP000827084"/>
    </source>
</evidence>
<keyword evidence="1" id="KW-0472">Membrane</keyword>
<name>A0ABX8X8H7_SHEPU</name>
<evidence type="ECO:0000313" key="4">
    <source>
        <dbReference type="EMBL" id="QYX71452.1"/>
    </source>
</evidence>
<gene>
    <name evidence="4" type="ORF">K3G22_11655</name>
</gene>
<feature type="domain" description="CobN/magnesium chelatase" evidence="3">
    <location>
        <begin position="137"/>
        <end position="758"/>
    </location>
</feature>
<feature type="transmembrane region" description="Helical" evidence="1">
    <location>
        <begin position="1292"/>
        <end position="1309"/>
    </location>
</feature>
<keyword evidence="1" id="KW-0812">Transmembrane</keyword>
<dbReference type="GeneID" id="67443925"/>
<evidence type="ECO:0000256" key="2">
    <source>
        <dbReference type="SAM" id="SignalP"/>
    </source>
</evidence>
<dbReference type="InterPro" id="IPR003672">
    <property type="entry name" value="CobN/Mg_chltase"/>
</dbReference>
<dbReference type="Pfam" id="PF02514">
    <property type="entry name" value="CobN-Mg_chel"/>
    <property type="match status" value="1"/>
</dbReference>
<organism evidence="4 5">
    <name type="scientific">Shewanella putrefaciens</name>
    <name type="common">Pseudomonas putrefaciens</name>
    <dbReference type="NCBI Taxonomy" id="24"/>
    <lineage>
        <taxon>Bacteria</taxon>
        <taxon>Pseudomonadati</taxon>
        <taxon>Pseudomonadota</taxon>
        <taxon>Gammaproteobacteria</taxon>
        <taxon>Alteromonadales</taxon>
        <taxon>Shewanellaceae</taxon>
        <taxon>Shewanella</taxon>
    </lineage>
</organism>
<keyword evidence="1" id="KW-1133">Transmembrane helix</keyword>
<feature type="chain" id="PRO_5047192275" evidence="2">
    <location>
        <begin position="29"/>
        <end position="1318"/>
    </location>
</feature>
<evidence type="ECO:0000259" key="3">
    <source>
        <dbReference type="Pfam" id="PF02514"/>
    </source>
</evidence>
<dbReference type="PANTHER" id="PTHR44119">
    <property type="entry name" value="MAGNESIUM-CHELATASE SUBUNIT CHLH, CHLOROPLASTIC"/>
    <property type="match status" value="1"/>
</dbReference>
<proteinExistence type="predicted"/>
<evidence type="ECO:0000256" key="1">
    <source>
        <dbReference type="SAM" id="Phobius"/>
    </source>
</evidence>
<sequence length="1318" mass="148403">MFQTKYYKTSFTLFLCMFLLFVTQLAWAKTTRASLLLGDSSLRQSSSVIKDIYSEFDLITDTDIRIYSSTKLNEQDLSHLRQSDLIIIQTIGRNLINRVQLDLQQAMNNGAKVYAFGTSINETDKNAGIIEDPQVQQYFVNAGANNIRNGLLYALNQIGVNLPYQPPETVPEIGLYHAGTGTIYADFDRFKQDYHQYKPGKPWVGFVVYQSNIIAGSTSHIDAVINALENRDLNVMTVFGYPAQLPIERYFFDDQGHSRVEVIIAASIKIGVTPEILTPLFQRLNVPVINAISLFSTSIEDWEASSVGMDITERSWQLAMPEMAGLIQPTVYAAKQMIQDPLTGMTYIEEQPIPERVAMLANRVKRWVTLRQKPNSEKRIFLQYFNFPPGRDNVGAAYLNVLPQSIWQVVKRLEQEGYHTQNLPQDPALLREDILKYGANLPNWEQSQIDTLAASGEPVLLPISTYQQWFSALPQSAQEMVTNTWGSPEESNTMTYKDSAGMAYFVLPVRRYGNVLLGPQPSRGKTENPEKLYHDLKFPPSHQYIAFYLWLHNVFKADAMFQFGTHGTHEWLPGREAGMSITDAPEYLIRDLPNFYSFIMDNAGEGTIAMRRGMGIMITHLTPPMDRTALNPELQTLKELIESYQRAQQQNPQLAKSQIKEIELQAEKLGILQDLGKTPTAIGANTSTLITQENEPSHQLVEDIHHYLEEISDRINPMGLHSFGVSPSADQIQKTAQAILSIEPSLDKQQYKQRIAQLTSAISSSAKQELDALIAGFSGQYIPAGVGGDPLRNPDALPTGRNFYSFDPRRIPAKSTYEIGKKLANQLIEDYRQRHNEYPKKLTFTLWGVETMRNEGVQEAQIMYLLGIRPRYDERGIVRGVEAISREELGRPRIDVTVIPSGLHRDLFANVVTLLDQAFTLAQAQDEPDNQLRINTIKTQAMLEAKGVETTLATRMASVRLFSVPSGAYGTNLESAIDRSDTWDNEQTLTEMYFNRMSHLYGQGFWGESGDTAETGKSSQVGQILLKNALSGTAITVHARSSHVFQVLDGDDPFASFGGVSMAVRAVDGKSPEVMISNLADPNQAQQETLERFMGRELRSRYLNPEWIKAMQAEGYAGAKFINSVVQNMWGWQVTVPDAVDASKWDEMYQTYVQDRYQLDMEQFFRESENLGAYQMMMSRMLEAVRKGYWQADAKTIQDLSERITQLAEEQGVLCDDQGCEDPILAKLIQAKLVAAPKLAPQPMMPAPPISPSKASPETLKKPNEATQAIQGYAIEEVNLTHPTDQQNTSVWFHWLSYLLLCLAFIFGFNRSPKAINP</sequence>
<dbReference type="EMBL" id="CP080635">
    <property type="protein sequence ID" value="QYX71452.1"/>
    <property type="molecule type" value="Genomic_DNA"/>
</dbReference>
<keyword evidence="2" id="KW-0732">Signal</keyword>
<dbReference type="CDD" id="cd10150">
    <property type="entry name" value="CobN_like"/>
    <property type="match status" value="1"/>
</dbReference>
<dbReference type="PANTHER" id="PTHR44119:SF4">
    <property type="entry name" value="AEROBIC COBALTOCHELATASE SUBUNIT COBN"/>
    <property type="match status" value="1"/>
</dbReference>